<dbReference type="HOGENOM" id="CLU_026214_1_0_1"/>
<evidence type="ECO:0000313" key="2">
    <source>
        <dbReference type="EMBL" id="KIK50502.1"/>
    </source>
</evidence>
<sequence length="254" mass="29515">MINNNNINHSERAQQVINKIVNALVARSEIGAPLASLYLLNNPDHYTDHTFQHLPWYKFIHGKYVTLSPVVNYIHCPKEYESMCVYDWVRLSRKETLAKSFVSESLNEESPEEVSETESTSEDESDNDIMKQPIQSETETSVPANYYHPLETHPLYHSHVFHCVKDCTNIVANLSGSSLPKCNENEKESYSKCMLTLFKPWHLGLHLKNIEESWEATFASHIFTPHQSEIMHNMETKHQCRDARDDYYALIEKR</sequence>
<protein>
    <submittedName>
        <fullName evidence="2">Uncharacterized protein</fullName>
    </submittedName>
</protein>
<evidence type="ECO:0000256" key="1">
    <source>
        <dbReference type="SAM" id="MobiDB-lite"/>
    </source>
</evidence>
<dbReference type="EMBL" id="KN834899">
    <property type="protein sequence ID" value="KIK50502.1"/>
    <property type="molecule type" value="Genomic_DNA"/>
</dbReference>
<dbReference type="AlphaFoldDB" id="A0A0D0BYN2"/>
<keyword evidence="3" id="KW-1185">Reference proteome</keyword>
<feature type="region of interest" description="Disordered" evidence="1">
    <location>
        <begin position="102"/>
        <end position="129"/>
    </location>
</feature>
<organism evidence="2 3">
    <name type="scientific">Collybiopsis luxurians FD-317 M1</name>
    <dbReference type="NCBI Taxonomy" id="944289"/>
    <lineage>
        <taxon>Eukaryota</taxon>
        <taxon>Fungi</taxon>
        <taxon>Dikarya</taxon>
        <taxon>Basidiomycota</taxon>
        <taxon>Agaricomycotina</taxon>
        <taxon>Agaricomycetes</taxon>
        <taxon>Agaricomycetidae</taxon>
        <taxon>Agaricales</taxon>
        <taxon>Marasmiineae</taxon>
        <taxon>Omphalotaceae</taxon>
        <taxon>Collybiopsis</taxon>
        <taxon>Collybiopsis luxurians</taxon>
    </lineage>
</organism>
<reference evidence="2 3" key="1">
    <citation type="submission" date="2014-04" db="EMBL/GenBank/DDBJ databases">
        <title>Evolutionary Origins and Diversification of the Mycorrhizal Mutualists.</title>
        <authorList>
            <consortium name="DOE Joint Genome Institute"/>
            <consortium name="Mycorrhizal Genomics Consortium"/>
            <person name="Kohler A."/>
            <person name="Kuo A."/>
            <person name="Nagy L.G."/>
            <person name="Floudas D."/>
            <person name="Copeland A."/>
            <person name="Barry K.W."/>
            <person name="Cichocki N."/>
            <person name="Veneault-Fourrey C."/>
            <person name="LaButti K."/>
            <person name="Lindquist E.A."/>
            <person name="Lipzen A."/>
            <person name="Lundell T."/>
            <person name="Morin E."/>
            <person name="Murat C."/>
            <person name="Riley R."/>
            <person name="Ohm R."/>
            <person name="Sun H."/>
            <person name="Tunlid A."/>
            <person name="Henrissat B."/>
            <person name="Grigoriev I.V."/>
            <person name="Hibbett D.S."/>
            <person name="Martin F."/>
        </authorList>
    </citation>
    <scope>NUCLEOTIDE SEQUENCE [LARGE SCALE GENOMIC DNA]</scope>
    <source>
        <strain evidence="2 3">FD-317 M1</strain>
    </source>
</reference>
<dbReference type="OrthoDB" id="3259294at2759"/>
<proteinExistence type="predicted"/>
<evidence type="ECO:0000313" key="3">
    <source>
        <dbReference type="Proteomes" id="UP000053593"/>
    </source>
</evidence>
<feature type="compositionally biased region" description="Acidic residues" evidence="1">
    <location>
        <begin position="106"/>
        <end position="127"/>
    </location>
</feature>
<name>A0A0D0BYN2_9AGAR</name>
<accession>A0A0D0BYN2</accession>
<dbReference type="Proteomes" id="UP000053593">
    <property type="component" value="Unassembled WGS sequence"/>
</dbReference>
<gene>
    <name evidence="2" type="ORF">GYMLUDRAFT_182663</name>
</gene>